<evidence type="ECO:0000313" key="2">
    <source>
        <dbReference type="EMBL" id="KAG1347528.1"/>
    </source>
</evidence>
<accession>A0A8K0N315</accession>
<reference evidence="2" key="1">
    <citation type="journal article" date="2017" name="Gigascience">
        <title>The genome draft of coconut (Cocos nucifera).</title>
        <authorList>
            <person name="Xiao Y."/>
            <person name="Xu P."/>
            <person name="Fan H."/>
            <person name="Baudouin L."/>
            <person name="Xia W."/>
            <person name="Bocs S."/>
            <person name="Xu J."/>
            <person name="Li Q."/>
            <person name="Guo A."/>
            <person name="Zhou L."/>
            <person name="Li J."/>
            <person name="Wu Y."/>
            <person name="Ma Z."/>
            <person name="Armero A."/>
            <person name="Issali A.E."/>
            <person name="Liu N."/>
            <person name="Peng M."/>
            <person name="Yang Y."/>
        </authorList>
    </citation>
    <scope>NUCLEOTIDE SEQUENCE</scope>
    <source>
        <tissue evidence="2">Spear leaf of Hainan Tall coconut</tissue>
    </source>
</reference>
<comment type="caution">
    <text evidence="2">The sequence shown here is derived from an EMBL/GenBank/DDBJ whole genome shotgun (WGS) entry which is preliminary data.</text>
</comment>
<protein>
    <submittedName>
        <fullName evidence="2">Uncharacterized protein</fullName>
    </submittedName>
</protein>
<organism evidence="2 3">
    <name type="scientific">Cocos nucifera</name>
    <name type="common">Coconut palm</name>
    <dbReference type="NCBI Taxonomy" id="13894"/>
    <lineage>
        <taxon>Eukaryota</taxon>
        <taxon>Viridiplantae</taxon>
        <taxon>Streptophyta</taxon>
        <taxon>Embryophyta</taxon>
        <taxon>Tracheophyta</taxon>
        <taxon>Spermatophyta</taxon>
        <taxon>Magnoliopsida</taxon>
        <taxon>Liliopsida</taxon>
        <taxon>Arecaceae</taxon>
        <taxon>Arecoideae</taxon>
        <taxon>Cocoseae</taxon>
        <taxon>Attaleinae</taxon>
        <taxon>Cocos</taxon>
    </lineage>
</organism>
<sequence length="260" mass="29085">MAHLGEDRRGKEVDGERGEIGFCKGRQQKSWNREEIGDRNSWFLPQQRVADGQNAVRLSPIFQFQPPLHSGYLGDGRVLGHGEMARDTGLFVPLVGNENASSSQKLSQMRPASNKNMCSPLAIPYLAPRDLINESTSHRACDQHLSAGPWHASSSVQHVARSRGVAYHDGTDDTAPSRTFCEPRMLHHNMAPRHLERHGPAYMDEPEEPFSFWNMGRLKRKNTVSSVSHTIALTGNLSTKQHPNIDDFLPSKSRKLSSED</sequence>
<evidence type="ECO:0000313" key="3">
    <source>
        <dbReference type="Proteomes" id="UP000797356"/>
    </source>
</evidence>
<dbReference type="EMBL" id="CM017877">
    <property type="protein sequence ID" value="KAG1347528.1"/>
    <property type="molecule type" value="Genomic_DNA"/>
</dbReference>
<dbReference type="OrthoDB" id="757680at2759"/>
<name>A0A8K0N315_COCNU</name>
<proteinExistence type="predicted"/>
<feature type="region of interest" description="Disordered" evidence="1">
    <location>
        <begin position="238"/>
        <end position="260"/>
    </location>
</feature>
<gene>
    <name evidence="2" type="ORF">COCNU_06G013570</name>
</gene>
<evidence type="ECO:0000256" key="1">
    <source>
        <dbReference type="SAM" id="MobiDB-lite"/>
    </source>
</evidence>
<dbReference type="Proteomes" id="UP000797356">
    <property type="component" value="Chromosome 6"/>
</dbReference>
<reference evidence="2" key="2">
    <citation type="submission" date="2019-07" db="EMBL/GenBank/DDBJ databases">
        <authorList>
            <person name="Yang Y."/>
            <person name="Bocs S."/>
            <person name="Baudouin L."/>
        </authorList>
    </citation>
    <scope>NUCLEOTIDE SEQUENCE</scope>
    <source>
        <tissue evidence="2">Spear leaf of Hainan Tall coconut</tissue>
    </source>
</reference>
<dbReference type="AlphaFoldDB" id="A0A8K0N315"/>
<keyword evidence="3" id="KW-1185">Reference proteome</keyword>